<name>A0A918NJU8_9ACTN</name>
<dbReference type="EMBL" id="BMWD01000019">
    <property type="protein sequence ID" value="GGX76177.1"/>
    <property type="molecule type" value="Genomic_DNA"/>
</dbReference>
<reference evidence="1" key="1">
    <citation type="journal article" date="2014" name="Int. J. Syst. Evol. Microbiol.">
        <title>Complete genome sequence of Corynebacterium casei LMG S-19264T (=DSM 44701T), isolated from a smear-ripened cheese.</title>
        <authorList>
            <consortium name="US DOE Joint Genome Institute (JGI-PGF)"/>
            <person name="Walter F."/>
            <person name="Albersmeier A."/>
            <person name="Kalinowski J."/>
            <person name="Ruckert C."/>
        </authorList>
    </citation>
    <scope>NUCLEOTIDE SEQUENCE</scope>
    <source>
        <strain evidence="1">JCM 4956</strain>
    </source>
</reference>
<evidence type="ECO:0000313" key="1">
    <source>
        <dbReference type="EMBL" id="GGX76177.1"/>
    </source>
</evidence>
<evidence type="ECO:0000313" key="2">
    <source>
        <dbReference type="Proteomes" id="UP000645555"/>
    </source>
</evidence>
<keyword evidence="2" id="KW-1185">Reference proteome</keyword>
<sequence>MRERRESVRLVMRVPFEAMESTWSTDGRRRCVAAVASHRVGGKDRAAVPEVTAAMAAACCGRAAALPFGS</sequence>
<protein>
    <submittedName>
        <fullName evidence="1">Uncharacterized protein</fullName>
    </submittedName>
</protein>
<dbReference type="Proteomes" id="UP000645555">
    <property type="component" value="Unassembled WGS sequence"/>
</dbReference>
<gene>
    <name evidence="1" type="ORF">GCM10010515_49780</name>
</gene>
<accession>A0A918NJU8</accession>
<comment type="caution">
    <text evidence="1">The sequence shown here is derived from an EMBL/GenBank/DDBJ whole genome shotgun (WGS) entry which is preliminary data.</text>
</comment>
<organism evidence="1 2">
    <name type="scientific">Streptomyces fructofermentans</name>
    <dbReference type="NCBI Taxonomy" id="152141"/>
    <lineage>
        <taxon>Bacteria</taxon>
        <taxon>Bacillati</taxon>
        <taxon>Actinomycetota</taxon>
        <taxon>Actinomycetes</taxon>
        <taxon>Kitasatosporales</taxon>
        <taxon>Streptomycetaceae</taxon>
        <taxon>Streptomyces</taxon>
    </lineage>
</organism>
<reference evidence="1" key="2">
    <citation type="submission" date="2020-09" db="EMBL/GenBank/DDBJ databases">
        <authorList>
            <person name="Sun Q."/>
            <person name="Ohkuma M."/>
        </authorList>
    </citation>
    <scope>NUCLEOTIDE SEQUENCE</scope>
    <source>
        <strain evidence="1">JCM 4956</strain>
    </source>
</reference>
<dbReference type="AlphaFoldDB" id="A0A918NJU8"/>
<proteinExistence type="predicted"/>